<dbReference type="InterPro" id="IPR015422">
    <property type="entry name" value="PyrdxlP-dep_Trfase_small"/>
</dbReference>
<organism evidence="1 2">
    <name type="scientific">Roseibium salinum</name>
    <dbReference type="NCBI Taxonomy" id="1604349"/>
    <lineage>
        <taxon>Bacteria</taxon>
        <taxon>Pseudomonadati</taxon>
        <taxon>Pseudomonadota</taxon>
        <taxon>Alphaproteobacteria</taxon>
        <taxon>Hyphomicrobiales</taxon>
        <taxon>Stappiaceae</taxon>
        <taxon>Roseibium</taxon>
    </lineage>
</organism>
<keyword evidence="2" id="KW-1185">Reference proteome</keyword>
<reference evidence="1 2" key="1">
    <citation type="journal article" date="2016" name="Int. J. Syst. Evol. Microbiol.">
        <title>Labrenzia salina sp. nov., isolated from the rhizosphere of the halophyte Arthrocnemum macrostachyum.</title>
        <authorList>
            <person name="Camacho M."/>
            <person name="Redondo-Gomez S."/>
            <person name="Rodriguez-Llorente I."/>
            <person name="Rohde M."/>
            <person name="Sproer C."/>
            <person name="Schumann P."/>
            <person name="Klenk H.P."/>
            <person name="Montero-Calasanz M.D.C."/>
        </authorList>
    </citation>
    <scope>NUCLEOTIDE SEQUENCE [LARGE SCALE GENOMIC DNA]</scope>
    <source>
        <strain evidence="1 2">DSM 29163</strain>
    </source>
</reference>
<dbReference type="Proteomes" id="UP001300261">
    <property type="component" value="Unassembled WGS sequence"/>
</dbReference>
<evidence type="ECO:0008006" key="3">
    <source>
        <dbReference type="Google" id="ProtNLM"/>
    </source>
</evidence>
<dbReference type="RefSeq" id="WP_265963379.1">
    <property type="nucleotide sequence ID" value="NZ_JAPEVI010000003.1"/>
</dbReference>
<evidence type="ECO:0000313" key="2">
    <source>
        <dbReference type="Proteomes" id="UP001300261"/>
    </source>
</evidence>
<dbReference type="EMBL" id="JAPEVI010000003">
    <property type="protein sequence ID" value="MCX2723608.1"/>
    <property type="molecule type" value="Genomic_DNA"/>
</dbReference>
<proteinExistence type="predicted"/>
<accession>A0ABT3R3H0</accession>
<evidence type="ECO:0000313" key="1">
    <source>
        <dbReference type="EMBL" id="MCX2723608.1"/>
    </source>
</evidence>
<sequence>MADDMNGLRLGTPEIVRWGMTEEDMPELARLIAKALRSNDPEAMAEQVASWRHGFDKLHYIWS</sequence>
<dbReference type="InterPro" id="IPR015424">
    <property type="entry name" value="PyrdxlP-dep_Trfase"/>
</dbReference>
<protein>
    <recommendedName>
        <fullName evidence="3">Serine hydroxymethyltransferase</fullName>
    </recommendedName>
</protein>
<name>A0ABT3R3H0_9HYPH</name>
<dbReference type="Gene3D" id="3.90.1150.10">
    <property type="entry name" value="Aspartate Aminotransferase, domain 1"/>
    <property type="match status" value="1"/>
</dbReference>
<gene>
    <name evidence="1" type="ORF">ON753_14720</name>
</gene>
<dbReference type="SUPFAM" id="SSF53383">
    <property type="entry name" value="PLP-dependent transferases"/>
    <property type="match status" value="1"/>
</dbReference>
<comment type="caution">
    <text evidence="1">The sequence shown here is derived from an EMBL/GenBank/DDBJ whole genome shotgun (WGS) entry which is preliminary data.</text>
</comment>